<comment type="caution">
    <text evidence="2">The sequence shown here is derived from an EMBL/GenBank/DDBJ whole genome shotgun (WGS) entry which is preliminary data.</text>
</comment>
<protein>
    <submittedName>
        <fullName evidence="2">Uncharacterized protein</fullName>
    </submittedName>
</protein>
<organism evidence="2 3">
    <name type="scientific">Flavobacterium pectinovorum</name>
    <dbReference type="NCBI Taxonomy" id="29533"/>
    <lineage>
        <taxon>Bacteria</taxon>
        <taxon>Pseudomonadati</taxon>
        <taxon>Bacteroidota</taxon>
        <taxon>Flavobacteriia</taxon>
        <taxon>Flavobacteriales</taxon>
        <taxon>Flavobacteriaceae</taxon>
        <taxon>Flavobacterium</taxon>
    </lineage>
</organism>
<reference evidence="2 3" key="1">
    <citation type="journal article" date="2019" name="Environ. Microbiol.">
        <title>Species interactions and distinct microbial communities in high Arctic permafrost affected cryosols are associated with the CH4 and CO2 gas fluxes.</title>
        <authorList>
            <person name="Altshuler I."/>
            <person name="Hamel J."/>
            <person name="Turney S."/>
            <person name="Magnuson E."/>
            <person name="Levesque R."/>
            <person name="Greer C."/>
            <person name="Whyte L.G."/>
        </authorList>
    </citation>
    <scope>NUCLEOTIDE SEQUENCE [LARGE SCALE GENOMIC DNA]</scope>
    <source>
        <strain evidence="2 3">42</strain>
    </source>
</reference>
<dbReference type="AlphaFoldDB" id="A0A502ENT1"/>
<feature type="region of interest" description="Disordered" evidence="1">
    <location>
        <begin position="123"/>
        <end position="142"/>
    </location>
</feature>
<dbReference type="EMBL" id="RCZH01000008">
    <property type="protein sequence ID" value="TPG39433.1"/>
    <property type="molecule type" value="Genomic_DNA"/>
</dbReference>
<sequence>MDDQVIQITKINTEDFIFKDIQNITFPIPPLASANFYDNDGVQTLKVCSTVYINSKGTEKPTVQRTTQDDSTLTIYYDYEWDEISPDTYNVYYIETDYTSDTIGDITEVITYLKYTPSTTVVGPGDGGDPTLSRGTKTSSGG</sequence>
<proteinExistence type="predicted"/>
<keyword evidence="3" id="KW-1185">Reference proteome</keyword>
<evidence type="ECO:0000313" key="3">
    <source>
        <dbReference type="Proteomes" id="UP000319700"/>
    </source>
</evidence>
<feature type="compositionally biased region" description="Polar residues" evidence="1">
    <location>
        <begin position="133"/>
        <end position="142"/>
    </location>
</feature>
<accession>A0A502ENT1</accession>
<evidence type="ECO:0000313" key="2">
    <source>
        <dbReference type="EMBL" id="TPG39433.1"/>
    </source>
</evidence>
<name>A0A502ENT1_9FLAO</name>
<dbReference type="Proteomes" id="UP000319700">
    <property type="component" value="Unassembled WGS sequence"/>
</dbReference>
<gene>
    <name evidence="2" type="ORF">EAH81_14410</name>
</gene>
<dbReference type="OrthoDB" id="1351933at2"/>
<dbReference type="RefSeq" id="WP_140508161.1">
    <property type="nucleotide sequence ID" value="NZ_RCZH01000008.1"/>
</dbReference>
<evidence type="ECO:0000256" key="1">
    <source>
        <dbReference type="SAM" id="MobiDB-lite"/>
    </source>
</evidence>